<proteinExistence type="predicted"/>
<gene>
    <name evidence="1" type="ordered locus">Sinac_1132</name>
</gene>
<reference evidence="1 2" key="1">
    <citation type="submission" date="2012-02" db="EMBL/GenBank/DDBJ databases">
        <title>Complete sequence of chromosome of Singulisphaera acidiphila DSM 18658.</title>
        <authorList>
            <consortium name="US DOE Joint Genome Institute (JGI-PGF)"/>
            <person name="Lucas S."/>
            <person name="Copeland A."/>
            <person name="Lapidus A."/>
            <person name="Glavina del Rio T."/>
            <person name="Dalin E."/>
            <person name="Tice H."/>
            <person name="Bruce D."/>
            <person name="Goodwin L."/>
            <person name="Pitluck S."/>
            <person name="Peters L."/>
            <person name="Ovchinnikova G."/>
            <person name="Chertkov O."/>
            <person name="Kyrpides N."/>
            <person name="Mavromatis K."/>
            <person name="Ivanova N."/>
            <person name="Brettin T."/>
            <person name="Detter J.C."/>
            <person name="Han C."/>
            <person name="Larimer F."/>
            <person name="Land M."/>
            <person name="Hauser L."/>
            <person name="Markowitz V."/>
            <person name="Cheng J.-F."/>
            <person name="Hugenholtz P."/>
            <person name="Woyke T."/>
            <person name="Wu D."/>
            <person name="Tindall B."/>
            <person name="Pomrenke H."/>
            <person name="Brambilla E."/>
            <person name="Klenk H.-P."/>
            <person name="Eisen J.A."/>
        </authorList>
    </citation>
    <scope>NUCLEOTIDE SEQUENCE [LARGE SCALE GENOMIC DNA]</scope>
    <source>
        <strain evidence="2">ATCC BAA-1392 / DSM 18658 / VKM B-2454 / MOB10</strain>
    </source>
</reference>
<evidence type="ECO:0000313" key="1">
    <source>
        <dbReference type="EMBL" id="AGA25528.1"/>
    </source>
</evidence>
<keyword evidence="2" id="KW-1185">Reference proteome</keyword>
<evidence type="ECO:0008006" key="3">
    <source>
        <dbReference type="Google" id="ProtNLM"/>
    </source>
</evidence>
<evidence type="ECO:0000313" key="2">
    <source>
        <dbReference type="Proteomes" id="UP000010798"/>
    </source>
</evidence>
<dbReference type="KEGG" id="saci:Sinac_1132"/>
<protein>
    <recommendedName>
        <fullName evidence="3">CARDB domain-containing protein</fullName>
    </recommendedName>
</protein>
<dbReference type="Gene3D" id="2.60.40.10">
    <property type="entry name" value="Immunoglobulins"/>
    <property type="match status" value="2"/>
</dbReference>
<dbReference type="HOGENOM" id="CLU_818600_0_0_0"/>
<dbReference type="InterPro" id="IPR013783">
    <property type="entry name" value="Ig-like_fold"/>
</dbReference>
<dbReference type="AlphaFoldDB" id="L0D9M2"/>
<dbReference type="eggNOG" id="ENOG50346PW">
    <property type="taxonomic scope" value="Bacteria"/>
</dbReference>
<accession>L0D9M2</accession>
<name>L0D9M2_SINAD</name>
<sequence>MAYTPLGYSLPDLTVQGFTAPTAAWGSPLTVTVDVKNTGSSTLIEPLALQPGATSTSDAGPTQVVVYATPQNGRSTRRAVQIGVIDIPGIPQNDVQQFTGTFQLPSRPPGFAKEGGVINVFFQVNPTRNILESDFTNNNSRKSPVLIAAPLPKVAAVGLALPPTLQPGDTIQPNIQVANFGTVDTSTQGPITVALVASVDRKFGPGSSVIALYTLDNISGIDTVPSTSQAFGQSTINTPNNVATIIGNAVTLPDRPRNYYIGVVVDPSNSIKQLGKIGRHRVRTSGFSLIHKVGPPIAGLPPAGVVVPGNGDNNQPFPFPLNPNTKVGNPIFTDPPSIF</sequence>
<dbReference type="Proteomes" id="UP000010798">
    <property type="component" value="Chromosome"/>
</dbReference>
<organism evidence="1 2">
    <name type="scientific">Singulisphaera acidiphila (strain ATCC BAA-1392 / DSM 18658 / VKM B-2454 / MOB10)</name>
    <dbReference type="NCBI Taxonomy" id="886293"/>
    <lineage>
        <taxon>Bacteria</taxon>
        <taxon>Pseudomonadati</taxon>
        <taxon>Planctomycetota</taxon>
        <taxon>Planctomycetia</taxon>
        <taxon>Isosphaerales</taxon>
        <taxon>Isosphaeraceae</taxon>
        <taxon>Singulisphaera</taxon>
    </lineage>
</organism>
<dbReference type="EMBL" id="CP003364">
    <property type="protein sequence ID" value="AGA25528.1"/>
    <property type="molecule type" value="Genomic_DNA"/>
</dbReference>